<evidence type="ECO:0000256" key="9">
    <source>
        <dbReference type="ARBA" id="ARBA00022927"/>
    </source>
</evidence>
<keyword evidence="10" id="KW-0333">Golgi apparatus</keyword>
<dbReference type="EMBL" id="CAJPEX010000481">
    <property type="protein sequence ID" value="CAG0915930.1"/>
    <property type="molecule type" value="Genomic_DNA"/>
</dbReference>
<evidence type="ECO:0000256" key="10">
    <source>
        <dbReference type="ARBA" id="ARBA00023034"/>
    </source>
</evidence>
<evidence type="ECO:0000256" key="6">
    <source>
        <dbReference type="ARBA" id="ARBA00022448"/>
    </source>
</evidence>
<proteinExistence type="inferred from homology"/>
<dbReference type="PANTHER" id="PTHR10805">
    <property type="entry name" value="COATOMER SUBUNIT EPSILON"/>
    <property type="match status" value="1"/>
</dbReference>
<dbReference type="Gene3D" id="1.25.40.10">
    <property type="entry name" value="Tetratricopeptide repeat domain"/>
    <property type="match status" value="1"/>
</dbReference>
<dbReference type="InterPro" id="IPR019734">
    <property type="entry name" value="TPR_rpt"/>
</dbReference>
<keyword evidence="7" id="KW-0963">Cytoplasm</keyword>
<name>A0A7R9GAX8_9CRUS</name>
<sequence>MPPSMATADKNEPDELFDVRNAYHVGNYQQCITEANKVNPSSVELKVEKDVFMYRAYIAQRKFAVVLGEINLGSSPELLAVRRYAEYLSANSEKKYVFFITPRHTLGILSISCSRRSIVEKLEQDVKKIDANSTYEVVLAATIFTLEEMFEVALRLLHNAEALDRAMVMYILLKMNRPDLARKELKNMQDKDDDASLTQLAQGWLNLSSGGDKLQDAYYVFQEMADKYGSSPLLLNGQACALIGQGKFEEAESALQESLEKDPNNADTLVNMIVLSQSQGKAPEVANRYLNQLKDSHAEHPFVKAFGAKESDFERVTKLYAPSVVS</sequence>
<dbReference type="EMBL" id="OA882518">
    <property type="protein sequence ID" value="CAD7275778.1"/>
    <property type="molecule type" value="Genomic_DNA"/>
</dbReference>
<comment type="function">
    <text evidence="13">The coatomer is a cytosolic protein complex that binds to dilysine motifs and reversibly associates with Golgi non-clathrin-coated vesicles, which further mediate biosynthetic protein transport from the ER, via the Golgi up to the trans Golgi network. The coatomer complex is required for budding from Golgi membranes, and is essential for the retrograde Golgi-to-ER transport of dilysine-tagged proteins.</text>
</comment>
<dbReference type="Pfam" id="PF04733">
    <property type="entry name" value="Coatomer_E"/>
    <property type="match status" value="2"/>
</dbReference>
<evidence type="ECO:0000256" key="7">
    <source>
        <dbReference type="ARBA" id="ARBA00022490"/>
    </source>
</evidence>
<dbReference type="SUPFAM" id="SSF48452">
    <property type="entry name" value="TPR-like"/>
    <property type="match status" value="1"/>
</dbReference>
<dbReference type="GO" id="GO:0005198">
    <property type="term" value="F:structural molecule activity"/>
    <property type="evidence" value="ECO:0007669"/>
    <property type="project" value="InterPro"/>
</dbReference>
<keyword evidence="8" id="KW-0931">ER-Golgi transport</keyword>
<evidence type="ECO:0000313" key="16">
    <source>
        <dbReference type="Proteomes" id="UP000678499"/>
    </source>
</evidence>
<accession>A0A7R9GAX8</accession>
<dbReference type="PANTHER" id="PTHR10805:SF0">
    <property type="entry name" value="COATOMER SUBUNIT EPSILON"/>
    <property type="match status" value="1"/>
</dbReference>
<keyword evidence="16" id="KW-1185">Reference proteome</keyword>
<dbReference type="PIRSF" id="PIRSF016478">
    <property type="entry name" value="Coatomer_esu"/>
    <property type="match status" value="1"/>
</dbReference>
<evidence type="ECO:0000256" key="8">
    <source>
        <dbReference type="ARBA" id="ARBA00022892"/>
    </source>
</evidence>
<dbReference type="GO" id="GO:0006891">
    <property type="term" value="P:intra-Golgi vesicle-mediated transport"/>
    <property type="evidence" value="ECO:0007669"/>
    <property type="project" value="TreeGrafter"/>
</dbReference>
<dbReference type="GO" id="GO:0006888">
    <property type="term" value="P:endoplasmic reticulum to Golgi vesicle-mediated transport"/>
    <property type="evidence" value="ECO:0007669"/>
    <property type="project" value="TreeGrafter"/>
</dbReference>
<evidence type="ECO:0000313" key="15">
    <source>
        <dbReference type="EMBL" id="CAD7275778.1"/>
    </source>
</evidence>
<dbReference type="GO" id="GO:0000139">
    <property type="term" value="C:Golgi membrane"/>
    <property type="evidence" value="ECO:0007669"/>
    <property type="project" value="UniProtKB-SubCell"/>
</dbReference>
<protein>
    <recommendedName>
        <fullName evidence="5">Coatomer subunit epsilon</fullName>
    </recommendedName>
    <alternativeName>
        <fullName evidence="14">Epsilon-coat protein</fullName>
    </alternativeName>
</protein>
<evidence type="ECO:0000256" key="5">
    <source>
        <dbReference type="ARBA" id="ARBA00015828"/>
    </source>
</evidence>
<dbReference type="FunFam" id="1.25.40.10:FF:000140">
    <property type="entry name" value="Coatomer subunit epsilon"/>
    <property type="match status" value="1"/>
</dbReference>
<keyword evidence="11" id="KW-0472">Membrane</keyword>
<dbReference type="InterPro" id="IPR006822">
    <property type="entry name" value="Coatomer_esu"/>
</dbReference>
<evidence type="ECO:0000256" key="11">
    <source>
        <dbReference type="ARBA" id="ARBA00023136"/>
    </source>
</evidence>
<comment type="similarity">
    <text evidence="3">Belongs to the COPE family.</text>
</comment>
<comment type="subunit">
    <text evidence="4">Oligomeric complex that consists of at least the alpha, beta, beta', gamma, delta, epsilon and zeta subunits.</text>
</comment>
<reference evidence="15" key="1">
    <citation type="submission" date="2020-11" db="EMBL/GenBank/DDBJ databases">
        <authorList>
            <person name="Tran Van P."/>
        </authorList>
    </citation>
    <scope>NUCLEOTIDE SEQUENCE</scope>
</reference>
<evidence type="ECO:0000256" key="2">
    <source>
        <dbReference type="ARBA" id="ARBA00004347"/>
    </source>
</evidence>
<dbReference type="GO" id="GO:0015031">
    <property type="term" value="P:protein transport"/>
    <property type="evidence" value="ECO:0007669"/>
    <property type="project" value="UniProtKB-KW"/>
</dbReference>
<evidence type="ECO:0000256" key="14">
    <source>
        <dbReference type="ARBA" id="ARBA00031602"/>
    </source>
</evidence>
<evidence type="ECO:0000256" key="4">
    <source>
        <dbReference type="ARBA" id="ARBA00011775"/>
    </source>
</evidence>
<keyword evidence="6" id="KW-0813">Transport</keyword>
<dbReference type="InterPro" id="IPR011990">
    <property type="entry name" value="TPR-like_helical_dom_sf"/>
</dbReference>
<evidence type="ECO:0000256" key="13">
    <source>
        <dbReference type="ARBA" id="ARBA00025582"/>
    </source>
</evidence>
<dbReference type="GO" id="GO:0006890">
    <property type="term" value="P:retrograde vesicle-mediated transport, Golgi to endoplasmic reticulum"/>
    <property type="evidence" value="ECO:0007669"/>
    <property type="project" value="InterPro"/>
</dbReference>
<dbReference type="OrthoDB" id="310217at2759"/>
<evidence type="ECO:0000256" key="3">
    <source>
        <dbReference type="ARBA" id="ARBA00008827"/>
    </source>
</evidence>
<keyword evidence="12" id="KW-0968">Cytoplasmic vesicle</keyword>
<keyword evidence="9" id="KW-0653">Protein transport</keyword>
<gene>
    <name evidence="15" type="ORF">NMOB1V02_LOCUS3567</name>
</gene>
<dbReference type="SMART" id="SM00028">
    <property type="entry name" value="TPR"/>
    <property type="match status" value="1"/>
</dbReference>
<dbReference type="Proteomes" id="UP000678499">
    <property type="component" value="Unassembled WGS sequence"/>
</dbReference>
<comment type="subcellular location">
    <subcellularLocation>
        <location evidence="2">Cytoplasmic vesicle</location>
        <location evidence="2">COPI-coated vesicle membrane</location>
        <topology evidence="2">Peripheral membrane protein</topology>
        <orientation evidence="2">Cytoplasmic side</orientation>
    </subcellularLocation>
    <subcellularLocation>
        <location evidence="1">Golgi apparatus membrane</location>
        <topology evidence="1">Peripheral membrane protein</topology>
        <orientation evidence="1">Cytoplasmic side</orientation>
    </subcellularLocation>
</comment>
<dbReference type="GO" id="GO:0030126">
    <property type="term" value="C:COPI vesicle coat"/>
    <property type="evidence" value="ECO:0007669"/>
    <property type="project" value="TreeGrafter"/>
</dbReference>
<evidence type="ECO:0000256" key="12">
    <source>
        <dbReference type="ARBA" id="ARBA00023329"/>
    </source>
</evidence>
<dbReference type="AlphaFoldDB" id="A0A7R9GAX8"/>
<organism evidence="15">
    <name type="scientific">Notodromas monacha</name>
    <dbReference type="NCBI Taxonomy" id="399045"/>
    <lineage>
        <taxon>Eukaryota</taxon>
        <taxon>Metazoa</taxon>
        <taxon>Ecdysozoa</taxon>
        <taxon>Arthropoda</taxon>
        <taxon>Crustacea</taxon>
        <taxon>Oligostraca</taxon>
        <taxon>Ostracoda</taxon>
        <taxon>Podocopa</taxon>
        <taxon>Podocopida</taxon>
        <taxon>Cypridocopina</taxon>
        <taxon>Cypridoidea</taxon>
        <taxon>Cyprididae</taxon>
        <taxon>Notodromas</taxon>
    </lineage>
</organism>
<evidence type="ECO:0000256" key="1">
    <source>
        <dbReference type="ARBA" id="ARBA00004255"/>
    </source>
</evidence>